<gene>
    <name evidence="3" type="ORF">AB1Y20_013314</name>
</gene>
<dbReference type="InterPro" id="IPR051091">
    <property type="entry name" value="O-Glucosyltr/Glycosyltrsf_90"/>
</dbReference>
<dbReference type="InterPro" id="IPR006598">
    <property type="entry name" value="CAP10"/>
</dbReference>
<evidence type="ECO:0000313" key="4">
    <source>
        <dbReference type="Proteomes" id="UP001515480"/>
    </source>
</evidence>
<dbReference type="Proteomes" id="UP001515480">
    <property type="component" value="Unassembled WGS sequence"/>
</dbReference>
<name>A0AB34IMZ3_PRYPA</name>
<evidence type="ECO:0000313" key="3">
    <source>
        <dbReference type="EMBL" id="KAL1500667.1"/>
    </source>
</evidence>
<reference evidence="3 4" key="1">
    <citation type="journal article" date="2024" name="Science">
        <title>Giant polyketide synthase enzymes in the biosynthesis of giant marine polyether toxins.</title>
        <authorList>
            <person name="Fallon T.R."/>
            <person name="Shende V.V."/>
            <person name="Wierzbicki I.H."/>
            <person name="Pendleton A.L."/>
            <person name="Watervoot N.F."/>
            <person name="Auber R.P."/>
            <person name="Gonzalez D.J."/>
            <person name="Wisecaver J.H."/>
            <person name="Moore B.S."/>
        </authorList>
    </citation>
    <scope>NUCLEOTIDE SEQUENCE [LARGE SCALE GENOMIC DNA]</scope>
    <source>
        <strain evidence="3 4">12B1</strain>
    </source>
</reference>
<accession>A0AB34IMZ3</accession>
<organism evidence="3 4">
    <name type="scientific">Prymnesium parvum</name>
    <name type="common">Toxic golden alga</name>
    <dbReference type="NCBI Taxonomy" id="97485"/>
    <lineage>
        <taxon>Eukaryota</taxon>
        <taxon>Haptista</taxon>
        <taxon>Haptophyta</taxon>
        <taxon>Prymnesiophyceae</taxon>
        <taxon>Prymnesiales</taxon>
        <taxon>Prymnesiaceae</taxon>
        <taxon>Prymnesium</taxon>
    </lineage>
</organism>
<feature type="compositionally biased region" description="Basic and acidic residues" evidence="1">
    <location>
        <begin position="512"/>
        <end position="530"/>
    </location>
</feature>
<comment type="caution">
    <text evidence="3">The sequence shown here is derived from an EMBL/GenBank/DDBJ whole genome shotgun (WGS) entry which is preliminary data.</text>
</comment>
<protein>
    <recommendedName>
        <fullName evidence="2">Glycosyl transferase CAP10 domain-containing protein</fullName>
    </recommendedName>
</protein>
<evidence type="ECO:0000256" key="1">
    <source>
        <dbReference type="SAM" id="MobiDB-lite"/>
    </source>
</evidence>
<feature type="region of interest" description="Disordered" evidence="1">
    <location>
        <begin position="509"/>
        <end position="538"/>
    </location>
</feature>
<keyword evidence="4" id="KW-1185">Reference proteome</keyword>
<evidence type="ECO:0000259" key="2">
    <source>
        <dbReference type="SMART" id="SM00672"/>
    </source>
</evidence>
<dbReference type="PANTHER" id="PTHR12203">
    <property type="entry name" value="KDEL LYS-ASP-GLU-LEU CONTAINING - RELATED"/>
    <property type="match status" value="1"/>
</dbReference>
<dbReference type="SMART" id="SM00672">
    <property type="entry name" value="CAP10"/>
    <property type="match status" value="1"/>
</dbReference>
<dbReference type="EMBL" id="JBGBPQ010000023">
    <property type="protein sequence ID" value="KAL1500667.1"/>
    <property type="molecule type" value="Genomic_DNA"/>
</dbReference>
<sequence length="538" mass="58860">MGAKRPPARYAPPPPCPLPYAADGSWTDETSLAARRCVRLALRASLGWWRAACAPRPAPPLDVDATLCRLRGVSARAVLTNMLLLRSSGGRLSAAILIDPSDERGPMRHWPARPVAALQQLAELQSRIDAHEYPPLPDFVAVLNPHDSPYQMDSNNWCGLAPILSNSRVTGEHRDLLMPDFSFAPLSYLTNMLEANMSAALSVPQGWPAERQAIYAAGKRRRWREKEPSLFWRGGETHVQRREYAEAISSGRVKLGGGVKADVVLCGAHCSLEQGVRPEDWCAHQQLLSLPGHSFAVGFKYTMLCSSTVVRGAHPAAGCVGCPRVFEQWWSVGLKEGEHYLASRRPDDLPSVVGDAAAQPDSSELIAARGSEYTYRVLSPAFINEYWHTLLSGYASLFSGEGRVESAAAACKLPHRNHPQNERERVCMRGTHGMCQFKLVGEEELVPLPTPAEIAAQCRTTAGMQASALRMGRGVEGALYRRFATILPMRITGRGNASEAAVAALQSWLQGDNKKAPRDAPKSQREEKHATHSAHGKH</sequence>
<dbReference type="Pfam" id="PF05686">
    <property type="entry name" value="Glyco_transf_90"/>
    <property type="match status" value="1"/>
</dbReference>
<proteinExistence type="predicted"/>
<dbReference type="AlphaFoldDB" id="A0AB34IMZ3"/>
<feature type="domain" description="Glycosyl transferase CAP10" evidence="2">
    <location>
        <begin position="135"/>
        <end position="401"/>
    </location>
</feature>